<keyword evidence="3" id="KW-1185">Reference proteome</keyword>
<evidence type="ECO:0000313" key="3">
    <source>
        <dbReference type="Proteomes" id="UP000639643"/>
    </source>
</evidence>
<dbReference type="AlphaFoldDB" id="A0A8H6NML3"/>
<dbReference type="Proteomes" id="UP000639643">
    <property type="component" value="Unassembled WGS sequence"/>
</dbReference>
<dbReference type="Pfam" id="PF06985">
    <property type="entry name" value="HET"/>
    <property type="match status" value="1"/>
</dbReference>
<sequence>MPPAQPRLALRPSQLWMLPRTRPPADVFPVGSILPAAHLRIDIAGLRPRDPNPKLCARCRDWDVPAFAAGRCGKAHDYLPLSSLRRASQQRPSGCLVCGAVVAAADARRRECGWLRDSPERCVYVVVQGPFFLDTGHWDDQERRLEVSGMRLCVRLFLELTLCVVTDGRSGERPLPAPFAVTPQLQLTYHVGETTRLQNVEDWEVERFEIGTLKKWLDGCEMLHGKRCVGEYGSKDVRRMSIIQPAEPVRFVALSYMWEVDAAVEATQHAQLVAANASELEAENSLARVELPRIILDTIKLCAGLGEEYLWVDRLCIIQDDERSKPDQIQGMGCIYQSAAFTIMAALNDRKGGGLPGFGDQCRMARASLWGPPRNRNVGHGIEPNGVQTIVDPSLWNKRGWTFQERLLSKRRLFITEHQVLFECRRGQAAEELTWAHSPTETAKDGADAHARVQHIRSIPGFYRRSPYRRELAVRLGKLVSLVDYCHWVEDYTSRQLSHSADILEAFAGVANVLRTVMKSGTVFCLPEAFLPQSLMWSHTGIATRREALPWIPSWSWAAWMSAAAGYRWLSNDKRLVDTKLVRIVTLVSSFYYRDPTATATGAGLRKLGVKERWLESEMGMASIDCPEKLPPLPRVMGGRRGGGRVEISGETSRMYEEMWRECPHSPWQALAHTELDQKASALAGDFPGALVFNTTVASLSVGRVHGVKPSSGKVMEAEILDSLGRQVGRLDAMDADWIAGRKGKRDRRRLLDFIVINAALEDIVGERNELVFIERQLHEMWRFNVMLVERLRPYEAFVARRVGVGYVRVSQWKECNPRWETVILR</sequence>
<name>A0A8H6NML3_9PEZI</name>
<protein>
    <recommendedName>
        <fullName evidence="1">Heterokaryon incompatibility domain-containing protein</fullName>
    </recommendedName>
</protein>
<gene>
    <name evidence="2" type="ORF">CMUS01_04807</name>
</gene>
<dbReference type="OrthoDB" id="2958217at2759"/>
<accession>A0A8H6NML3</accession>
<comment type="caution">
    <text evidence="2">The sequence shown here is derived from an EMBL/GenBank/DDBJ whole genome shotgun (WGS) entry which is preliminary data.</text>
</comment>
<evidence type="ECO:0000259" key="1">
    <source>
        <dbReference type="Pfam" id="PF06985"/>
    </source>
</evidence>
<organism evidence="2 3">
    <name type="scientific">Colletotrichum musicola</name>
    <dbReference type="NCBI Taxonomy" id="2175873"/>
    <lineage>
        <taxon>Eukaryota</taxon>
        <taxon>Fungi</taxon>
        <taxon>Dikarya</taxon>
        <taxon>Ascomycota</taxon>
        <taxon>Pezizomycotina</taxon>
        <taxon>Sordariomycetes</taxon>
        <taxon>Hypocreomycetidae</taxon>
        <taxon>Glomerellales</taxon>
        <taxon>Glomerellaceae</taxon>
        <taxon>Colletotrichum</taxon>
        <taxon>Colletotrichum orchidearum species complex</taxon>
    </lineage>
</organism>
<evidence type="ECO:0000313" key="2">
    <source>
        <dbReference type="EMBL" id="KAF6837976.1"/>
    </source>
</evidence>
<proteinExistence type="predicted"/>
<dbReference type="PANTHER" id="PTHR33112">
    <property type="entry name" value="DOMAIN PROTEIN, PUTATIVE-RELATED"/>
    <property type="match status" value="1"/>
</dbReference>
<dbReference type="InterPro" id="IPR010730">
    <property type="entry name" value="HET"/>
</dbReference>
<reference evidence="2" key="1">
    <citation type="journal article" date="2020" name="Phytopathology">
        <title>Genome Sequence Resources of Colletotrichum truncatum, C. plurivorum, C. musicola, and C. sojae: Four Species Pathogenic to Soybean (Glycine max).</title>
        <authorList>
            <person name="Rogerio F."/>
            <person name="Boufleur T.R."/>
            <person name="Ciampi-Guillardi M."/>
            <person name="Sukno S.A."/>
            <person name="Thon M.R."/>
            <person name="Massola Junior N.S."/>
            <person name="Baroncelli R."/>
        </authorList>
    </citation>
    <scope>NUCLEOTIDE SEQUENCE</scope>
    <source>
        <strain evidence="2">LFN0074</strain>
    </source>
</reference>
<dbReference type="PANTHER" id="PTHR33112:SF12">
    <property type="entry name" value="HETEROKARYON INCOMPATIBILITY DOMAIN-CONTAINING PROTEIN"/>
    <property type="match status" value="1"/>
</dbReference>
<dbReference type="EMBL" id="WIGM01000135">
    <property type="protein sequence ID" value="KAF6837976.1"/>
    <property type="molecule type" value="Genomic_DNA"/>
</dbReference>
<feature type="domain" description="Heterokaryon incompatibility" evidence="1">
    <location>
        <begin position="251"/>
        <end position="405"/>
    </location>
</feature>